<gene>
    <name evidence="16" type="ORF">SAMN05216377_105268</name>
</gene>
<protein>
    <submittedName>
        <fullName evidence="16">Arabinosyltransferase C</fullName>
    </submittedName>
</protein>
<keyword evidence="9 12" id="KW-0472">Membrane</keyword>
<feature type="transmembrane region" description="Helical" evidence="12">
    <location>
        <begin position="210"/>
        <end position="230"/>
    </location>
</feature>
<evidence type="ECO:0000256" key="10">
    <source>
        <dbReference type="ARBA" id="ARBA00023316"/>
    </source>
</evidence>
<comment type="subcellular location">
    <subcellularLocation>
        <location evidence="2">Cell membrane</location>
        <topology evidence="2">Multi-pass membrane protein</topology>
    </subcellularLocation>
</comment>
<dbReference type="Gene3D" id="3.40.190.160">
    <property type="match status" value="1"/>
</dbReference>
<evidence type="ECO:0000313" key="17">
    <source>
        <dbReference type="Proteomes" id="UP000198967"/>
    </source>
</evidence>
<evidence type="ECO:0000256" key="7">
    <source>
        <dbReference type="ARBA" id="ARBA00022692"/>
    </source>
</evidence>
<dbReference type="InterPro" id="IPR042486">
    <property type="entry name" value="Arabino_trans_C_2"/>
</dbReference>
<feature type="transmembrane region" description="Helical" evidence="12">
    <location>
        <begin position="605"/>
        <end position="625"/>
    </location>
</feature>
<feature type="transmembrane region" description="Helical" evidence="12">
    <location>
        <begin position="575"/>
        <end position="598"/>
    </location>
</feature>
<evidence type="ECO:0000256" key="4">
    <source>
        <dbReference type="ARBA" id="ARBA00022475"/>
    </source>
</evidence>
<evidence type="ECO:0000259" key="13">
    <source>
        <dbReference type="Pfam" id="PF04602"/>
    </source>
</evidence>
<dbReference type="Pfam" id="PF14896">
    <property type="entry name" value="Arabino_trans_C"/>
    <property type="match status" value="2"/>
</dbReference>
<feature type="transmembrane region" description="Helical" evidence="12">
    <location>
        <begin position="407"/>
        <end position="431"/>
    </location>
</feature>
<dbReference type="RefSeq" id="WP_176921260.1">
    <property type="nucleotide sequence ID" value="NZ_FNBE01000005.1"/>
</dbReference>
<feature type="transmembrane region" description="Helical" evidence="12">
    <location>
        <begin position="645"/>
        <end position="664"/>
    </location>
</feature>
<feature type="region of interest" description="Disordered" evidence="11">
    <location>
        <begin position="744"/>
        <end position="809"/>
    </location>
</feature>
<accession>A0A1G7M636</accession>
<sequence length="1055" mass="111167">MLTTDTVDEAPPAPDSRGGSAPPSRTRALAAALGLLSAVLSLSIPFLPVTQNTAELSWPTAANGTAPVVAPLVALRPERFDATVSCASIRSLDARSPAEATVLTTTAPGAPDGAAVGMRVSVDGGRLVVDDRGQRLADPLLPAGDCTLRIDSTSTTTTVTFGGTQLAALDGDARPQVTGVWSDLDGTRDPIAGTEVRFASDNRFDSSPTALKIGAGALAVIALLGCLVVLRRLDDRDGRRLVPTGRLASRLRGQDWWRDGCVAALLLGGTVFGSMTPDDGYILAIARGDLTSGYVGNYYRWFDVPEAPFGWFYELYSLWIQVSDSVLWLRLPALAMGLASWLLISRALLPRIGTTVRRSRSAGWAAAGVFLCFWIPFNNGLRPEPVVVIAALVSLVLLERALAMQRLLPVALALVSGAFAVAATPTGLIAFAPLLAAARPLLRLLARRARQAGWVPVLAPLVAAGVVVLVAVFGDQTWQTIAEATRVRTEIGPNQPWYQELYRYQLLFSNTRDGSLMRRFPVLVLMLCLGVSIAVLLRRGRIPGAALGVSRRLIGSSLLAFVVLALTPTKWTHHFGAFAALGAGMAAVAALATATSVLRSRRNQALLVAALLTVTALAFAGPNSWWYVSNWGVPWFDKPVSVESVSLTSLLLLAAAATLVYAAVEHLRGPAIPRPLDRRGRRLNSAPIAVFCALVVVFQIASLAKGVQKQWGSYSLAADVVADPTGSRCGLAGRILVETDPEAGTLRPVSGAGEGSGFLPFGLPPTGPGSLRDSDGQGNHDPGVTGTGPHGGQVMGSWSPDPQATGEFRSPWYGLPEAARDGSAPLVLGIAGQVGSGTSLTLEFRRGDAVVDTVSPDGSSGAVTAVADPQGTAAASAAWRDVRLDLVGRPAATADAVRVVVSDQALGENGWIAVAEPRVPRLTPLTDVVAGRAGYLDWPTSFPSPCLRPYGIHRGVAEQPAYRILADTQQREVGDNWGAPSTGGPQGWIDQIAVERVVPTYLQGAWDFDWGQLRMLDPYAPAGAPDVEPGTRTMWGWQQEGTIGEAPADPPLDRP</sequence>
<dbReference type="EMBL" id="FNBE01000005">
    <property type="protein sequence ID" value="SDF57056.1"/>
    <property type="molecule type" value="Genomic_DNA"/>
</dbReference>
<feature type="region of interest" description="Disordered" evidence="11">
    <location>
        <begin position="1"/>
        <end position="24"/>
    </location>
</feature>
<feature type="domain" description="Arabinofuranosyltransferase central" evidence="13">
    <location>
        <begin position="207"/>
        <end position="668"/>
    </location>
</feature>
<evidence type="ECO:0000256" key="11">
    <source>
        <dbReference type="SAM" id="MobiDB-lite"/>
    </source>
</evidence>
<dbReference type="AlphaFoldDB" id="A0A1G7M636"/>
<dbReference type="InterPro" id="IPR007680">
    <property type="entry name" value="Arabino_trans_central"/>
</dbReference>
<evidence type="ECO:0000256" key="2">
    <source>
        <dbReference type="ARBA" id="ARBA00004651"/>
    </source>
</evidence>
<evidence type="ECO:0000313" key="16">
    <source>
        <dbReference type="EMBL" id="SDF57056.1"/>
    </source>
</evidence>
<name>A0A1G7M636_PSEOR</name>
<evidence type="ECO:0000256" key="3">
    <source>
        <dbReference type="ARBA" id="ARBA00008195"/>
    </source>
</evidence>
<feature type="transmembrane region" description="Helical" evidence="12">
    <location>
        <begin position="520"/>
        <end position="537"/>
    </location>
</feature>
<dbReference type="Gene3D" id="2.60.120.610">
    <property type="entry name" value="arabinofuranosyltransferase like domain"/>
    <property type="match status" value="1"/>
</dbReference>
<feature type="domain" description="Arabinosyltransferase C-terminal" evidence="14">
    <location>
        <begin position="701"/>
        <end position="752"/>
    </location>
</feature>
<feature type="compositionally biased region" description="Gly residues" evidence="11">
    <location>
        <begin position="785"/>
        <end position="794"/>
    </location>
</feature>
<keyword evidence="7 12" id="KW-0812">Transmembrane</keyword>
<evidence type="ECO:0000256" key="8">
    <source>
        <dbReference type="ARBA" id="ARBA00022989"/>
    </source>
</evidence>
<feature type="transmembrane region" description="Helical" evidence="12">
    <location>
        <begin position="327"/>
        <end position="349"/>
    </location>
</feature>
<dbReference type="InterPro" id="IPR040920">
    <property type="entry name" value="Arabino_trans_N"/>
</dbReference>
<keyword evidence="8 12" id="KW-1133">Transmembrane helix</keyword>
<evidence type="ECO:0000256" key="6">
    <source>
        <dbReference type="ARBA" id="ARBA00022679"/>
    </source>
</evidence>
<dbReference type="Gene3D" id="2.60.120.940">
    <property type="entry name" value="EmbC, C-terminal domain, subdomain 2"/>
    <property type="match status" value="1"/>
</dbReference>
<keyword evidence="6 16" id="KW-0808">Transferase</keyword>
<reference evidence="16 17" key="1">
    <citation type="submission" date="2016-10" db="EMBL/GenBank/DDBJ databases">
        <authorList>
            <person name="de Groot N.N."/>
        </authorList>
    </citation>
    <scope>NUCLEOTIDE SEQUENCE [LARGE SCALE GENOMIC DNA]</scope>
    <source>
        <strain evidence="16 17">CGMCC 4.3143</strain>
    </source>
</reference>
<feature type="transmembrane region" description="Helical" evidence="12">
    <location>
        <begin position="361"/>
        <end position="377"/>
    </location>
</feature>
<dbReference type="GO" id="GO:0052636">
    <property type="term" value="F:arabinosyltransferase activity"/>
    <property type="evidence" value="ECO:0007669"/>
    <property type="project" value="InterPro"/>
</dbReference>
<comment type="function">
    <text evidence="1">Arabinosyl transferase responsible for the polymerization of arabinose into the arabinan of arabinogalactan.</text>
</comment>
<evidence type="ECO:0000256" key="9">
    <source>
        <dbReference type="ARBA" id="ARBA00023136"/>
    </source>
</evidence>
<keyword evidence="4" id="KW-1003">Cell membrane</keyword>
<dbReference type="GO" id="GO:0005886">
    <property type="term" value="C:plasma membrane"/>
    <property type="evidence" value="ECO:0007669"/>
    <property type="project" value="UniProtKB-SubCell"/>
</dbReference>
<dbReference type="GO" id="GO:0071555">
    <property type="term" value="P:cell wall organization"/>
    <property type="evidence" value="ECO:0007669"/>
    <property type="project" value="UniProtKB-KW"/>
</dbReference>
<evidence type="ECO:0000259" key="15">
    <source>
        <dbReference type="Pfam" id="PF17689"/>
    </source>
</evidence>
<evidence type="ECO:0000256" key="5">
    <source>
        <dbReference type="ARBA" id="ARBA00022676"/>
    </source>
</evidence>
<dbReference type="InterPro" id="IPR032731">
    <property type="entry name" value="Arabino_trans_C"/>
</dbReference>
<evidence type="ECO:0000256" key="1">
    <source>
        <dbReference type="ARBA" id="ARBA00003001"/>
    </source>
</evidence>
<organism evidence="16 17">
    <name type="scientific">Pseudonocardia oroxyli</name>
    <dbReference type="NCBI Taxonomy" id="366584"/>
    <lineage>
        <taxon>Bacteria</taxon>
        <taxon>Bacillati</taxon>
        <taxon>Actinomycetota</taxon>
        <taxon>Actinomycetes</taxon>
        <taxon>Pseudonocardiales</taxon>
        <taxon>Pseudonocardiaceae</taxon>
        <taxon>Pseudonocardia</taxon>
    </lineage>
</organism>
<comment type="similarity">
    <text evidence="3">Belongs to the emb family.</text>
</comment>
<feature type="transmembrane region" description="Helical" evidence="12">
    <location>
        <begin position="549"/>
        <end position="569"/>
    </location>
</feature>
<feature type="transmembrane region" description="Helical" evidence="12">
    <location>
        <begin position="685"/>
        <end position="704"/>
    </location>
</feature>
<evidence type="ECO:0000259" key="14">
    <source>
        <dbReference type="Pfam" id="PF14896"/>
    </source>
</evidence>
<dbReference type="Pfam" id="PF17689">
    <property type="entry name" value="Arabino_trans_N"/>
    <property type="match status" value="1"/>
</dbReference>
<feature type="transmembrane region" description="Helical" evidence="12">
    <location>
        <begin position="452"/>
        <end position="473"/>
    </location>
</feature>
<keyword evidence="5" id="KW-0328">Glycosyltransferase</keyword>
<proteinExistence type="inferred from homology"/>
<feature type="domain" description="Arabinosyltransferase C-terminal" evidence="14">
    <location>
        <begin position="794"/>
        <end position="1043"/>
    </location>
</feature>
<dbReference type="Proteomes" id="UP000198967">
    <property type="component" value="Unassembled WGS sequence"/>
</dbReference>
<dbReference type="Pfam" id="PF04602">
    <property type="entry name" value="Arabinose_trans"/>
    <property type="match status" value="1"/>
</dbReference>
<dbReference type="InterPro" id="IPR027451">
    <property type="entry name" value="EmbABC_dom1"/>
</dbReference>
<dbReference type="STRING" id="366584.SAMN05216377_105268"/>
<feature type="transmembrane region" description="Helical" evidence="12">
    <location>
        <begin position="256"/>
        <end position="275"/>
    </location>
</feature>
<dbReference type="GO" id="GO:0071766">
    <property type="term" value="P:Actinobacterium-type cell wall biogenesis"/>
    <property type="evidence" value="ECO:0007669"/>
    <property type="project" value="InterPro"/>
</dbReference>
<keyword evidence="10" id="KW-0961">Cell wall biogenesis/degradation</keyword>
<evidence type="ECO:0000256" key="12">
    <source>
        <dbReference type="SAM" id="Phobius"/>
    </source>
</evidence>
<feature type="domain" description="Arabinosyltransferas concanavalin like" evidence="15">
    <location>
        <begin position="50"/>
        <end position="203"/>
    </location>
</feature>
<keyword evidence="17" id="KW-1185">Reference proteome</keyword>